<dbReference type="Proteomes" id="UP000322000">
    <property type="component" value="Chromosome 7"/>
</dbReference>
<dbReference type="SMART" id="SM00595">
    <property type="entry name" value="MADF"/>
    <property type="match status" value="1"/>
</dbReference>
<name>A0A7E5VR53_TRINI</name>
<evidence type="ECO:0000313" key="3">
    <source>
        <dbReference type="Proteomes" id="UP000322000"/>
    </source>
</evidence>
<dbReference type="GO" id="GO:0005634">
    <property type="term" value="C:nucleus"/>
    <property type="evidence" value="ECO:0007669"/>
    <property type="project" value="TreeGrafter"/>
</dbReference>
<dbReference type="InterPro" id="IPR039353">
    <property type="entry name" value="TF_Adf1"/>
</dbReference>
<keyword evidence="3" id="KW-1185">Reference proteome</keyword>
<dbReference type="Pfam" id="PF10545">
    <property type="entry name" value="MADF_DNA_bdg"/>
    <property type="match status" value="1"/>
</dbReference>
<dbReference type="PANTHER" id="PTHR12243">
    <property type="entry name" value="MADF DOMAIN TRANSCRIPTION FACTOR"/>
    <property type="match status" value="1"/>
</dbReference>
<proteinExistence type="predicted"/>
<dbReference type="PROSITE" id="PS51029">
    <property type="entry name" value="MADF"/>
    <property type="match status" value="1"/>
</dbReference>
<accession>A0A7E5VR53</accession>
<dbReference type="RefSeq" id="XP_026730843.1">
    <property type="nucleotide sequence ID" value="XM_026875042.1"/>
</dbReference>
<evidence type="ECO:0000256" key="1">
    <source>
        <dbReference type="SAM" id="MobiDB-lite"/>
    </source>
</evidence>
<evidence type="ECO:0000313" key="4">
    <source>
        <dbReference type="RefSeq" id="XP_026730843.1"/>
    </source>
</evidence>
<dbReference type="PANTHER" id="PTHR12243:SF67">
    <property type="entry name" value="COREPRESSOR OF PANGOLIN, ISOFORM A-RELATED"/>
    <property type="match status" value="1"/>
</dbReference>
<dbReference type="GO" id="GO:0005667">
    <property type="term" value="C:transcription regulator complex"/>
    <property type="evidence" value="ECO:0007669"/>
    <property type="project" value="TreeGrafter"/>
</dbReference>
<dbReference type="InterPro" id="IPR006578">
    <property type="entry name" value="MADF-dom"/>
</dbReference>
<dbReference type="InParanoid" id="A0A7E5VR53"/>
<reference evidence="4" key="1">
    <citation type="submission" date="2025-08" db="UniProtKB">
        <authorList>
            <consortium name="RefSeq"/>
        </authorList>
    </citation>
    <scope>IDENTIFICATION</scope>
</reference>
<gene>
    <name evidence="4" type="primary">LOC113495997</name>
</gene>
<organism evidence="3 4">
    <name type="scientific">Trichoplusia ni</name>
    <name type="common">Cabbage looper</name>
    <dbReference type="NCBI Taxonomy" id="7111"/>
    <lineage>
        <taxon>Eukaryota</taxon>
        <taxon>Metazoa</taxon>
        <taxon>Ecdysozoa</taxon>
        <taxon>Arthropoda</taxon>
        <taxon>Hexapoda</taxon>
        <taxon>Insecta</taxon>
        <taxon>Pterygota</taxon>
        <taxon>Neoptera</taxon>
        <taxon>Endopterygota</taxon>
        <taxon>Lepidoptera</taxon>
        <taxon>Glossata</taxon>
        <taxon>Ditrysia</taxon>
        <taxon>Noctuoidea</taxon>
        <taxon>Noctuidae</taxon>
        <taxon>Plusiinae</taxon>
        <taxon>Trichoplusia</taxon>
    </lineage>
</organism>
<protein>
    <submittedName>
        <fullName evidence="4">Transcription factor Adf-1-like</fullName>
    </submittedName>
</protein>
<dbReference type="GO" id="GO:0006357">
    <property type="term" value="P:regulation of transcription by RNA polymerase II"/>
    <property type="evidence" value="ECO:0007669"/>
    <property type="project" value="TreeGrafter"/>
</dbReference>
<dbReference type="KEGG" id="tnl:113495997"/>
<feature type="region of interest" description="Disordered" evidence="1">
    <location>
        <begin position="99"/>
        <end position="129"/>
    </location>
</feature>
<feature type="region of interest" description="Disordered" evidence="1">
    <location>
        <begin position="197"/>
        <end position="216"/>
    </location>
</feature>
<feature type="compositionally biased region" description="Polar residues" evidence="1">
    <location>
        <begin position="102"/>
        <end position="117"/>
    </location>
</feature>
<dbReference type="GeneID" id="113495997"/>
<dbReference type="AlphaFoldDB" id="A0A7E5VR53"/>
<sequence length="216" mass="25514">MDVQALIECVQKHEYLYNIYHKEYKNIPLKNATWEQIANLLNESIDACKFKWKTVRDGYMKHKKQSQGSFKKANEYIWGSNLAFLDNFTTTRPLVLQKRNTDSSQSNSPYYILSQSPQPTPHQEEENHTNENKYNLAHFDSTDYLFLSYAETFKTFPLRRQCLLKIELAKLFANAELEHQNTNEMEDPMVIKTEVTPFFEGPNHNNNDFEPIDQKF</sequence>
<dbReference type="OrthoDB" id="6081971at2759"/>
<evidence type="ECO:0000259" key="2">
    <source>
        <dbReference type="PROSITE" id="PS51029"/>
    </source>
</evidence>
<feature type="domain" description="MADF" evidence="2">
    <location>
        <begin position="5"/>
        <end position="90"/>
    </location>
</feature>